<sequence length="218" mass="22876">MAPLSSVQGTTVTDTADRPPAWRLDAWTRHGHTETPGPASTPPRAPLDAWTRHGHTETPGPASTPPRAPLDAWTRHGRTETPGPASTPPACRQRTGHGRPWTPTPTAAGPGAADRAPTVDASMLTVQSNGRSTSEGALTLPRIGRPPAPSTPGRAGAGARMCGRARQVAVLQNCGLFRAARVKSADRKIVGFSAPRAPQVSDMKNCGLVRLARNYTNS</sequence>
<dbReference type="Proteomes" id="UP001654496">
    <property type="component" value="Segment"/>
</dbReference>
<accession>A0ACD4UHP8</accession>
<proteinExistence type="predicted"/>
<evidence type="ECO:0000313" key="1">
    <source>
        <dbReference type="EMBL" id="WKW85549.1"/>
    </source>
</evidence>
<gene>
    <name evidence="1" type="primary">97</name>
    <name evidence="1" type="ORF">SEA_REYNAULD_97</name>
</gene>
<dbReference type="EMBL" id="OR159659">
    <property type="protein sequence ID" value="WKW85549.1"/>
    <property type="molecule type" value="Genomic_DNA"/>
</dbReference>
<evidence type="ECO:0000313" key="2">
    <source>
        <dbReference type="Proteomes" id="UP001654496"/>
    </source>
</evidence>
<keyword evidence="2" id="KW-1185">Reference proteome</keyword>
<organism evidence="1 2">
    <name type="scientific">Rhodococcus phage Reynauld</name>
    <dbReference type="NCBI Taxonomy" id="3062845"/>
    <lineage>
        <taxon>Viruses</taxon>
        <taxon>Duplodnaviria</taxon>
        <taxon>Heunggongvirae</taxon>
        <taxon>Uroviricota</taxon>
        <taxon>Caudoviricetes</taxon>
        <taxon>Caudoviricetes incertae sedis</taxon>
        <taxon>Reynauldvirus</taxon>
        <taxon>Reynauldvirus reynauld</taxon>
    </lineage>
</organism>
<reference evidence="1" key="1">
    <citation type="submission" date="2023-06" db="EMBL/GenBank/DDBJ databases">
        <authorList>
            <person name="DeJong R.J."/>
            <person name="Yoon E."/>
            <person name="Radersma M."/>
            <person name="Veenstra M."/>
            <person name="Churu J."/>
            <person name="Moleakunnel K."/>
            <person name="Weaver G."/>
            <person name="Hill E."/>
            <person name="Janvier A."/>
            <person name="Harlow L."/>
            <person name="Kramer C."/>
            <person name="Seinen K."/>
            <person name="Chen A."/>
            <person name="Minasian M."/>
            <person name="Doorn S."/>
            <person name="Dole C."/>
            <person name="Ramsey F."/>
            <person name="Nieze J."/>
            <person name="Baker A."/>
            <person name="Swierenga S."/>
            <person name="White A."/>
            <person name="Howland A."/>
            <person name="Ko C."/>
            <person name="Russell D.A."/>
            <person name="Jacobs-Sera D."/>
            <person name="Hatfull G.F."/>
        </authorList>
    </citation>
    <scope>NUCLEOTIDE SEQUENCE</scope>
</reference>
<name>A0ACD4UHP8_9CAUD</name>
<protein>
    <submittedName>
        <fullName evidence="1">Uncharacterized protein</fullName>
    </submittedName>
</protein>